<organism evidence="1 2">
    <name type="scientific">Roseomonas acroporae</name>
    <dbReference type="NCBI Taxonomy" id="2937791"/>
    <lineage>
        <taxon>Bacteria</taxon>
        <taxon>Pseudomonadati</taxon>
        <taxon>Pseudomonadota</taxon>
        <taxon>Alphaproteobacteria</taxon>
        <taxon>Acetobacterales</taxon>
        <taxon>Roseomonadaceae</taxon>
        <taxon>Roseomonas</taxon>
    </lineage>
</organism>
<dbReference type="Pfam" id="PF13618">
    <property type="entry name" value="Gluconate_2-dh3"/>
    <property type="match status" value="1"/>
</dbReference>
<accession>A0A9X1YDF0</accession>
<dbReference type="RefSeq" id="WP_248670148.1">
    <property type="nucleotide sequence ID" value="NZ_JALPRX010000180.1"/>
</dbReference>
<comment type="caution">
    <text evidence="1">The sequence shown here is derived from an EMBL/GenBank/DDBJ whole genome shotgun (WGS) entry which is preliminary data.</text>
</comment>
<keyword evidence="2" id="KW-1185">Reference proteome</keyword>
<evidence type="ECO:0000313" key="1">
    <source>
        <dbReference type="EMBL" id="MCK8788106.1"/>
    </source>
</evidence>
<dbReference type="PROSITE" id="PS51318">
    <property type="entry name" value="TAT"/>
    <property type="match status" value="1"/>
</dbReference>
<name>A0A9X1YDF0_9PROT</name>
<dbReference type="Proteomes" id="UP001139516">
    <property type="component" value="Unassembled WGS sequence"/>
</dbReference>
<dbReference type="InterPro" id="IPR006311">
    <property type="entry name" value="TAT_signal"/>
</dbReference>
<dbReference type="EMBL" id="JALPRX010000180">
    <property type="protein sequence ID" value="MCK8788106.1"/>
    <property type="molecule type" value="Genomic_DNA"/>
</dbReference>
<gene>
    <name evidence="1" type="ORF">M0638_27505</name>
</gene>
<dbReference type="AlphaFoldDB" id="A0A9X1YDF0"/>
<dbReference type="InterPro" id="IPR027056">
    <property type="entry name" value="Gluconate_2DH_su3"/>
</dbReference>
<protein>
    <submittedName>
        <fullName evidence="1">Gluconate 2-dehydrogenase subunit 3 family protein</fullName>
    </submittedName>
</protein>
<reference evidence="1" key="1">
    <citation type="submission" date="2022-04" db="EMBL/GenBank/DDBJ databases">
        <title>Roseomonas acroporae sp. nov., isolated from coral Acropora digitifera.</title>
        <authorList>
            <person name="Sun H."/>
        </authorList>
    </citation>
    <scope>NUCLEOTIDE SEQUENCE</scope>
    <source>
        <strain evidence="1">NAR14</strain>
    </source>
</reference>
<evidence type="ECO:0000313" key="2">
    <source>
        <dbReference type="Proteomes" id="UP001139516"/>
    </source>
</evidence>
<proteinExistence type="predicted"/>
<sequence length="241" mass="25653">MSNGSLPSDRRGLMKLGAALLPALAGLEAGHAGIGRAEAGTPPAAAPAAYAPGYFTATEWRFLHAFCDRLIPADETGPGAVEAGVPEFIDRQLATPWGFGKLWYMEGPFVDGPPELGVQSPLTPRDLYRQGIAAVEASVRRAQGRAFAELDAAARDAVLHALDKGETDLGPALPSAYFFASVLQDTLHGYFADPVHGGNRGMGGWKMVGFPGARGDFWDWVDRHDGRPYPLPPMSITGRRA</sequence>